<evidence type="ECO:0000313" key="4">
    <source>
        <dbReference type="EMBL" id="AOW08905.1"/>
    </source>
</evidence>
<dbReference type="NCBIfam" id="TIGR04183">
    <property type="entry name" value="Por_Secre_tail"/>
    <property type="match status" value="1"/>
</dbReference>
<sequence>MKTSLFFITFLFLNYSHSQIIGLQNFASGFTKPAEITNIGDDRLFVVEQGGIIKILNSNGTVNSSPFLNITGQVSTGGEQGLLGLAFHPNYASNGFFYTNHTNTAGNTVITRYSVDNANPNLANPSSGTILLTIAQPYANHNGGTLKFGPDGYLYIGMGDGGSGGDPENRAQNINELLGKMLRIDVNSGTPYGIPSSNPYVGVAGADEIWAIGLRNPWKFSFDKTLGNLWIADVGQNNVEEINVAPASQAGINYGWRCYEGNDAYNTVSCASQTTMKFPINTINHSSGACSVTGGHVYNGTAFPNFKGLYFFTDYCNPKIGMITSGGTVTYSQAFTGNNFSTFGEDKNGELYIASLNSGTIYKIIDTSLPVDTFDQTQFAIYPNPAHSEIIIQKSNKNYPVEVTLFDMEGKMLLKQKTENKKTNSIQMEHLSKGLYIVTVKNDQGQLLTYKLIFE</sequence>
<evidence type="ECO:0000256" key="1">
    <source>
        <dbReference type="ARBA" id="ARBA00022729"/>
    </source>
</evidence>
<evidence type="ECO:0000259" key="3">
    <source>
        <dbReference type="Pfam" id="PF18962"/>
    </source>
</evidence>
<organism evidence="4 5">
    <name type="scientific">Flavobacterium gilvum</name>
    <dbReference type="NCBI Taxonomy" id="1492737"/>
    <lineage>
        <taxon>Bacteria</taxon>
        <taxon>Pseudomonadati</taxon>
        <taxon>Bacteroidota</taxon>
        <taxon>Flavobacteriia</taxon>
        <taxon>Flavobacteriales</taxon>
        <taxon>Flavobacteriaceae</taxon>
        <taxon>Flavobacterium</taxon>
    </lineage>
</organism>
<dbReference type="InterPro" id="IPR026444">
    <property type="entry name" value="Secre_tail"/>
</dbReference>
<dbReference type="AlphaFoldDB" id="A0AAC9N3I3"/>
<reference evidence="4 5" key="1">
    <citation type="submission" date="2016-10" db="EMBL/GenBank/DDBJ databases">
        <title>Flavobacterium gilvum sp. nov., isolated from stream water.</title>
        <authorList>
            <person name="Shin S.-K."/>
            <person name="Cho Y.-J."/>
            <person name="Yi H."/>
        </authorList>
    </citation>
    <scope>NUCLEOTIDE SEQUENCE [LARGE SCALE GENOMIC DNA]</scope>
    <source>
        <strain evidence="4 5">EM1308</strain>
    </source>
</reference>
<evidence type="ECO:0000313" key="5">
    <source>
        <dbReference type="Proteomes" id="UP000175968"/>
    </source>
</evidence>
<dbReference type="EMBL" id="CP017479">
    <property type="protein sequence ID" value="AOW08905.1"/>
    <property type="molecule type" value="Genomic_DNA"/>
</dbReference>
<dbReference type="InterPro" id="IPR011042">
    <property type="entry name" value="6-blade_b-propeller_TolB-like"/>
</dbReference>
<keyword evidence="1" id="KW-0732">Signal</keyword>
<dbReference type="RefSeq" id="WP_035633548.1">
    <property type="nucleotide sequence ID" value="NZ_CP017479.1"/>
</dbReference>
<name>A0AAC9N3I3_9FLAO</name>
<gene>
    <name evidence="4" type="ORF">EM308_04950</name>
</gene>
<dbReference type="PANTHER" id="PTHR19328:SF75">
    <property type="entry name" value="ALDOSE SUGAR DEHYDROGENASE YLII"/>
    <property type="match status" value="1"/>
</dbReference>
<protein>
    <submittedName>
        <fullName evidence="4">Cadherin</fullName>
    </submittedName>
</protein>
<dbReference type="Pfam" id="PF07995">
    <property type="entry name" value="GSDH"/>
    <property type="match status" value="1"/>
</dbReference>
<dbReference type="PANTHER" id="PTHR19328">
    <property type="entry name" value="HEDGEHOG-INTERACTING PROTEIN"/>
    <property type="match status" value="1"/>
</dbReference>
<dbReference type="Proteomes" id="UP000175968">
    <property type="component" value="Chromosome"/>
</dbReference>
<proteinExistence type="predicted"/>
<dbReference type="Pfam" id="PF18962">
    <property type="entry name" value="Por_Secre_tail"/>
    <property type="match status" value="1"/>
</dbReference>
<dbReference type="InterPro" id="IPR012938">
    <property type="entry name" value="Glc/Sorbosone_DH"/>
</dbReference>
<evidence type="ECO:0000259" key="2">
    <source>
        <dbReference type="Pfam" id="PF07995"/>
    </source>
</evidence>
<dbReference type="KEGG" id="fgl:EM308_04950"/>
<feature type="domain" description="Secretion system C-terminal sorting" evidence="3">
    <location>
        <begin position="381"/>
        <end position="453"/>
    </location>
</feature>
<accession>A0AAC9N3I3</accession>
<dbReference type="Gene3D" id="2.120.10.30">
    <property type="entry name" value="TolB, C-terminal domain"/>
    <property type="match status" value="1"/>
</dbReference>
<keyword evidence="5" id="KW-1185">Reference proteome</keyword>
<dbReference type="SUPFAM" id="SSF50952">
    <property type="entry name" value="Soluble quinoprotein glucose dehydrogenase"/>
    <property type="match status" value="1"/>
</dbReference>
<feature type="domain" description="Glucose/Sorbosone dehydrogenase" evidence="2">
    <location>
        <begin position="31"/>
        <end position="355"/>
    </location>
</feature>
<dbReference type="InterPro" id="IPR011041">
    <property type="entry name" value="Quinoprot_gluc/sorb_DH_b-prop"/>
</dbReference>